<comment type="catalytic activity">
    <reaction evidence="1 10">
        <text>a fatty acyl-[ACP] + phosphate = an acyl phosphate + holo-[ACP]</text>
        <dbReference type="Rhea" id="RHEA:42292"/>
        <dbReference type="Rhea" id="RHEA-COMP:9685"/>
        <dbReference type="Rhea" id="RHEA-COMP:14125"/>
        <dbReference type="ChEBI" id="CHEBI:43474"/>
        <dbReference type="ChEBI" id="CHEBI:59918"/>
        <dbReference type="ChEBI" id="CHEBI:64479"/>
        <dbReference type="ChEBI" id="CHEBI:138651"/>
        <dbReference type="EC" id="2.3.1.274"/>
    </reaction>
</comment>
<evidence type="ECO:0000256" key="9">
    <source>
        <dbReference type="ARBA" id="ARBA00046608"/>
    </source>
</evidence>
<dbReference type="Pfam" id="PF02504">
    <property type="entry name" value="FA_synthesis"/>
    <property type="match status" value="1"/>
</dbReference>
<dbReference type="AlphaFoldDB" id="A0AAN1XVH3"/>
<dbReference type="Gene3D" id="3.40.718.10">
    <property type="entry name" value="Isopropylmalate Dehydrogenase"/>
    <property type="match status" value="1"/>
</dbReference>
<dbReference type="NCBIfam" id="TIGR00182">
    <property type="entry name" value="plsX"/>
    <property type="match status" value="1"/>
</dbReference>
<keyword evidence="7 10" id="KW-1208">Phospholipid metabolism</keyword>
<proteinExistence type="inferred from homology"/>
<keyword evidence="5 10" id="KW-0443">Lipid metabolism</keyword>
<name>A0AAN1XVH3_UNVUL</name>
<reference evidence="11 12" key="1">
    <citation type="journal article" date="2022" name="ISME Commun">
        <title>Vulcanimicrobium alpinus gen. nov. sp. nov., the first cultivated representative of the candidate phylum 'Eremiobacterota', is a metabolically versatile aerobic anoxygenic phototroph.</title>
        <authorList>
            <person name="Yabe S."/>
            <person name="Muto K."/>
            <person name="Abe K."/>
            <person name="Yokota A."/>
            <person name="Staudigel H."/>
            <person name="Tebo B.M."/>
        </authorList>
    </citation>
    <scope>NUCLEOTIDE SEQUENCE [LARGE SCALE GENOMIC DNA]</scope>
    <source>
        <strain evidence="11 12">WC8-2</strain>
    </source>
</reference>
<dbReference type="HAMAP" id="MF_00019">
    <property type="entry name" value="PlsX"/>
    <property type="match status" value="1"/>
</dbReference>
<keyword evidence="4 10" id="KW-0808">Transferase</keyword>
<evidence type="ECO:0000256" key="5">
    <source>
        <dbReference type="ARBA" id="ARBA00023098"/>
    </source>
</evidence>
<dbReference type="PIRSF" id="PIRSF002465">
    <property type="entry name" value="Phsphlp_syn_PlsX"/>
    <property type="match status" value="1"/>
</dbReference>
<protein>
    <recommendedName>
        <fullName evidence="8 10">Phosphate acyltransferase</fullName>
        <ecNumber evidence="8 10">2.3.1.274</ecNumber>
    </recommendedName>
    <alternativeName>
        <fullName evidence="10">Acyl-ACP phosphotransacylase</fullName>
    </alternativeName>
    <alternativeName>
        <fullName evidence="10">Acyl-[acyl-carrier-protein]--phosphate acyltransferase</fullName>
    </alternativeName>
    <alternativeName>
        <fullName evidence="10">Phosphate-acyl-ACP acyltransferase</fullName>
    </alternativeName>
</protein>
<keyword evidence="12" id="KW-1185">Reference proteome</keyword>
<dbReference type="InterPro" id="IPR012281">
    <property type="entry name" value="Phospholipid_synth_PlsX-like"/>
</dbReference>
<evidence type="ECO:0000256" key="8">
    <source>
        <dbReference type="ARBA" id="ARBA00024069"/>
    </source>
</evidence>
<dbReference type="KEGG" id="vab:WPS_14150"/>
<evidence type="ECO:0000256" key="4">
    <source>
        <dbReference type="ARBA" id="ARBA00022679"/>
    </source>
</evidence>
<evidence type="ECO:0000256" key="6">
    <source>
        <dbReference type="ARBA" id="ARBA00023209"/>
    </source>
</evidence>
<dbReference type="EC" id="2.3.1.274" evidence="8 10"/>
<dbReference type="GO" id="GO:0008654">
    <property type="term" value="P:phospholipid biosynthetic process"/>
    <property type="evidence" value="ECO:0007669"/>
    <property type="project" value="UniProtKB-KW"/>
</dbReference>
<dbReference type="GO" id="GO:0005737">
    <property type="term" value="C:cytoplasm"/>
    <property type="evidence" value="ECO:0007669"/>
    <property type="project" value="UniProtKB-SubCell"/>
</dbReference>
<dbReference type="EMBL" id="AP025523">
    <property type="protein sequence ID" value="BDE06139.1"/>
    <property type="molecule type" value="Genomic_DNA"/>
</dbReference>
<evidence type="ECO:0000313" key="11">
    <source>
        <dbReference type="EMBL" id="BDE06139.1"/>
    </source>
</evidence>
<gene>
    <name evidence="10 11" type="primary">plsX</name>
    <name evidence="11" type="ORF">WPS_14150</name>
</gene>
<comment type="function">
    <text evidence="10">Catalyzes the reversible formation of acyl-phosphate (acyl-PO(4)) from acyl-[acyl-carrier-protein] (acyl-ACP). This enzyme utilizes acyl-ACP as fatty acyl donor, but not acyl-CoA.</text>
</comment>
<comment type="pathway">
    <text evidence="10">Lipid metabolism; phospholipid metabolism.</text>
</comment>
<dbReference type="PANTHER" id="PTHR30100">
    <property type="entry name" value="FATTY ACID/PHOSPHOLIPID SYNTHESIS PROTEIN PLSX"/>
    <property type="match status" value="1"/>
</dbReference>
<comment type="subunit">
    <text evidence="9 10">Homodimer. Probably interacts with PlsY.</text>
</comment>
<keyword evidence="3 10" id="KW-0444">Lipid biosynthesis</keyword>
<dbReference type="SUPFAM" id="SSF53659">
    <property type="entry name" value="Isocitrate/Isopropylmalate dehydrogenase-like"/>
    <property type="match status" value="1"/>
</dbReference>
<evidence type="ECO:0000256" key="3">
    <source>
        <dbReference type="ARBA" id="ARBA00022516"/>
    </source>
</evidence>
<keyword evidence="11" id="KW-0012">Acyltransferase</keyword>
<keyword evidence="2 10" id="KW-0963">Cytoplasm</keyword>
<evidence type="ECO:0000256" key="1">
    <source>
        <dbReference type="ARBA" id="ARBA00001232"/>
    </source>
</evidence>
<dbReference type="GO" id="GO:0006633">
    <property type="term" value="P:fatty acid biosynthetic process"/>
    <property type="evidence" value="ECO:0007669"/>
    <property type="project" value="UniProtKB-UniRule"/>
</dbReference>
<evidence type="ECO:0000256" key="7">
    <source>
        <dbReference type="ARBA" id="ARBA00023264"/>
    </source>
</evidence>
<accession>A0AAN1XVH3</accession>
<dbReference type="PANTHER" id="PTHR30100:SF1">
    <property type="entry name" value="PHOSPHATE ACYLTRANSFERASE"/>
    <property type="match status" value="1"/>
</dbReference>
<comment type="subcellular location">
    <subcellularLocation>
        <location evidence="10">Cytoplasm</location>
    </subcellularLocation>
    <text evidence="10">Associated with the membrane possibly through PlsY.</text>
</comment>
<dbReference type="Proteomes" id="UP001317532">
    <property type="component" value="Chromosome"/>
</dbReference>
<keyword evidence="6 10" id="KW-0594">Phospholipid biosynthesis</keyword>
<comment type="similarity">
    <text evidence="10">Belongs to the PlsX family.</text>
</comment>
<evidence type="ECO:0000256" key="10">
    <source>
        <dbReference type="HAMAP-Rule" id="MF_00019"/>
    </source>
</evidence>
<dbReference type="GO" id="GO:0043811">
    <property type="term" value="F:phosphate:acyl-[acyl carrier protein] acyltransferase activity"/>
    <property type="evidence" value="ECO:0007669"/>
    <property type="project" value="UniProtKB-UniRule"/>
</dbReference>
<sequence length="333" mass="33934">MSSQGRALRVIAVDAMGGDDAPGEIVAGALAAHRDGLGRIVLVGDRARIEPLLHGERAIEVVHSAGEVAMDAQASAVVRKSAGTSLGDAIDLVRDGKADAVVSAGNSGAFLAIALVRLRTIPGIARPAIGAVLPGRTGPVVLCDAGANVDCKPEWLMQFGVMGSAYARAALGIAEPRVGIISVGEERTKGNTQTIEAAALLERAPVRFVGNVEGKDVLLNHADVIVADGFVGNVILKTAEGAAAYFREVLRESYESAGLVGKAGALLSRGVFDAMRVRLNYATYGGAPLLGVRGNCVVAHGRSDRVAIRNAIRQAAAVAGADLVGSIGAALAA</sequence>
<evidence type="ECO:0000256" key="2">
    <source>
        <dbReference type="ARBA" id="ARBA00022490"/>
    </source>
</evidence>
<dbReference type="RefSeq" id="WP_317997126.1">
    <property type="nucleotide sequence ID" value="NZ_AP025523.1"/>
</dbReference>
<organism evidence="11 12">
    <name type="scientific">Vulcanimicrobium alpinum</name>
    <dbReference type="NCBI Taxonomy" id="3016050"/>
    <lineage>
        <taxon>Bacteria</taxon>
        <taxon>Bacillati</taxon>
        <taxon>Vulcanimicrobiota</taxon>
        <taxon>Vulcanimicrobiia</taxon>
        <taxon>Vulcanimicrobiales</taxon>
        <taxon>Vulcanimicrobiaceae</taxon>
        <taxon>Vulcanimicrobium</taxon>
    </lineage>
</organism>
<evidence type="ECO:0000313" key="12">
    <source>
        <dbReference type="Proteomes" id="UP001317532"/>
    </source>
</evidence>
<dbReference type="InterPro" id="IPR003664">
    <property type="entry name" value="FA_synthesis"/>
</dbReference>